<comment type="similarity">
    <text evidence="4 17">Belongs to the class-III pyridoxal-phosphate-dependent aminotransferase family.</text>
</comment>
<comment type="catalytic activity">
    <reaction evidence="15">
        <text>4-aminobutanoate + 2-oxoglutarate = succinate semialdehyde + L-glutamate</text>
        <dbReference type="Rhea" id="RHEA:23352"/>
        <dbReference type="ChEBI" id="CHEBI:16810"/>
        <dbReference type="ChEBI" id="CHEBI:29985"/>
        <dbReference type="ChEBI" id="CHEBI:57706"/>
        <dbReference type="ChEBI" id="CHEBI:59888"/>
        <dbReference type="EC" id="2.6.1.19"/>
    </reaction>
</comment>
<keyword evidence="9" id="KW-0808">Transferase</keyword>
<evidence type="ECO:0000256" key="7">
    <source>
        <dbReference type="ARBA" id="ARBA00022490"/>
    </source>
</evidence>
<evidence type="ECO:0000313" key="19">
    <source>
        <dbReference type="Proteomes" id="UP001500920"/>
    </source>
</evidence>
<evidence type="ECO:0000256" key="11">
    <source>
        <dbReference type="ARBA" id="ARBA00029760"/>
    </source>
</evidence>
<keyword evidence="7" id="KW-0963">Cytoplasm</keyword>
<dbReference type="InterPro" id="IPR050103">
    <property type="entry name" value="Class-III_PLP-dep_AT"/>
</dbReference>
<evidence type="ECO:0000256" key="4">
    <source>
        <dbReference type="ARBA" id="ARBA00008954"/>
    </source>
</evidence>
<dbReference type="PANTHER" id="PTHR11986:SF58">
    <property type="entry name" value="LEUCINE_METHIONINE RACEMASE"/>
    <property type="match status" value="1"/>
</dbReference>
<comment type="catalytic activity">
    <reaction evidence="1">
        <text>(S)-3-amino-2-methylpropanoate + 2-oxoglutarate = 2-methyl-3-oxopropanoate + L-glutamate</text>
        <dbReference type="Rhea" id="RHEA:13993"/>
        <dbReference type="ChEBI" id="CHEBI:16810"/>
        <dbReference type="ChEBI" id="CHEBI:29985"/>
        <dbReference type="ChEBI" id="CHEBI:57700"/>
        <dbReference type="ChEBI" id="CHEBI:58655"/>
        <dbReference type="EC" id="2.6.1.22"/>
    </reaction>
</comment>
<dbReference type="Gene3D" id="3.40.640.10">
    <property type="entry name" value="Type I PLP-dependent aspartate aminotransferase-like (Major domain)"/>
    <property type="match status" value="1"/>
</dbReference>
<comment type="cofactor">
    <cofactor evidence="2">
        <name>pyridoxal 5'-phosphate</name>
        <dbReference type="ChEBI" id="CHEBI:597326"/>
    </cofactor>
</comment>
<dbReference type="RefSeq" id="WP_344701000.1">
    <property type="nucleotide sequence ID" value="NZ_BAABCK010000012.1"/>
</dbReference>
<dbReference type="NCBIfam" id="NF005376">
    <property type="entry name" value="PRK06918.1"/>
    <property type="match status" value="1"/>
</dbReference>
<evidence type="ECO:0000256" key="10">
    <source>
        <dbReference type="ARBA" id="ARBA00022898"/>
    </source>
</evidence>
<dbReference type="PIRSF" id="PIRSF000521">
    <property type="entry name" value="Transaminase_4ab_Lys_Orn"/>
    <property type="match status" value="1"/>
</dbReference>
<evidence type="ECO:0000256" key="16">
    <source>
        <dbReference type="ARBA" id="ARBA00050054"/>
    </source>
</evidence>
<evidence type="ECO:0000256" key="14">
    <source>
        <dbReference type="ARBA" id="ARBA00031787"/>
    </source>
</evidence>
<evidence type="ECO:0000256" key="2">
    <source>
        <dbReference type="ARBA" id="ARBA00001933"/>
    </source>
</evidence>
<dbReference type="EMBL" id="BAABCK010000012">
    <property type="protein sequence ID" value="GAA3717398.1"/>
    <property type="molecule type" value="Genomic_DNA"/>
</dbReference>
<keyword evidence="10 17" id="KW-0663">Pyridoxal phosphate</keyword>
<evidence type="ECO:0000256" key="5">
    <source>
        <dbReference type="ARBA" id="ARBA00012876"/>
    </source>
</evidence>
<dbReference type="InterPro" id="IPR005814">
    <property type="entry name" value="Aminotrans_3"/>
</dbReference>
<dbReference type="Proteomes" id="UP001500920">
    <property type="component" value="Unassembled WGS sequence"/>
</dbReference>
<dbReference type="Gene3D" id="3.90.1150.10">
    <property type="entry name" value="Aspartate Aminotransferase, domain 1"/>
    <property type="match status" value="1"/>
</dbReference>
<evidence type="ECO:0000256" key="12">
    <source>
        <dbReference type="ARBA" id="ARBA00030204"/>
    </source>
</evidence>
<evidence type="ECO:0000256" key="15">
    <source>
        <dbReference type="ARBA" id="ARBA00048021"/>
    </source>
</evidence>
<evidence type="ECO:0000256" key="1">
    <source>
        <dbReference type="ARBA" id="ARBA00001750"/>
    </source>
</evidence>
<comment type="pathway">
    <text evidence="3">Amino-acid degradation; 4-aminobutanoate degradation.</text>
</comment>
<evidence type="ECO:0000256" key="3">
    <source>
        <dbReference type="ARBA" id="ARBA00005176"/>
    </source>
</evidence>
<gene>
    <name evidence="18" type="primary">gabT</name>
    <name evidence="18" type="ORF">GCM10022378_04520</name>
</gene>
<dbReference type="InterPro" id="IPR015424">
    <property type="entry name" value="PyrdxlP-dep_Trfase"/>
</dbReference>
<evidence type="ECO:0000256" key="13">
    <source>
        <dbReference type="ARBA" id="ARBA00030857"/>
    </source>
</evidence>
<evidence type="ECO:0000256" key="8">
    <source>
        <dbReference type="ARBA" id="ARBA00022576"/>
    </source>
</evidence>
<dbReference type="SUPFAM" id="SSF53383">
    <property type="entry name" value="PLP-dependent transferases"/>
    <property type="match status" value="1"/>
</dbReference>
<protein>
    <recommendedName>
        <fullName evidence="13">(S)-3-amino-2-methylpropionate transaminase</fullName>
        <ecNumber evidence="6">2.6.1.19</ecNumber>
        <ecNumber evidence="5">2.6.1.22</ecNumber>
    </recommendedName>
    <alternativeName>
        <fullName evidence="14">GABA aminotransferase</fullName>
    </alternativeName>
    <alternativeName>
        <fullName evidence="12">Gamma-amino-N-butyrate transaminase</fullName>
    </alternativeName>
    <alternativeName>
        <fullName evidence="16">Glutamate:succinic semialdehyde transaminase</fullName>
    </alternativeName>
    <alternativeName>
        <fullName evidence="11">L-AIBAT</fullName>
    </alternativeName>
</protein>
<dbReference type="InterPro" id="IPR004632">
    <property type="entry name" value="4NH2But_aminotransferase_bac"/>
</dbReference>
<name>A0ABP7EFU6_9STAP</name>
<dbReference type="InterPro" id="IPR015422">
    <property type="entry name" value="PyrdxlP-dep_Trfase_small"/>
</dbReference>
<dbReference type="CDD" id="cd00610">
    <property type="entry name" value="OAT_like"/>
    <property type="match status" value="1"/>
</dbReference>
<dbReference type="InterPro" id="IPR049704">
    <property type="entry name" value="Aminotrans_3_PPA_site"/>
</dbReference>
<dbReference type="InterPro" id="IPR015421">
    <property type="entry name" value="PyrdxlP-dep_Trfase_major"/>
</dbReference>
<keyword evidence="19" id="KW-1185">Reference proteome</keyword>
<evidence type="ECO:0000256" key="9">
    <source>
        <dbReference type="ARBA" id="ARBA00022679"/>
    </source>
</evidence>
<evidence type="ECO:0000313" key="18">
    <source>
        <dbReference type="EMBL" id="GAA3717398.1"/>
    </source>
</evidence>
<keyword evidence="8" id="KW-0032">Aminotransferase</keyword>
<reference evidence="19" key="1">
    <citation type="journal article" date="2019" name="Int. J. Syst. Evol. Microbiol.">
        <title>The Global Catalogue of Microorganisms (GCM) 10K type strain sequencing project: providing services to taxonomists for standard genome sequencing and annotation.</title>
        <authorList>
            <consortium name="The Broad Institute Genomics Platform"/>
            <consortium name="The Broad Institute Genome Sequencing Center for Infectious Disease"/>
            <person name="Wu L."/>
            <person name="Ma J."/>
        </authorList>
    </citation>
    <scope>NUCLEOTIDE SEQUENCE [LARGE SCALE GENOMIC DNA]</scope>
    <source>
        <strain evidence="19">JCM 16981</strain>
    </source>
</reference>
<dbReference type="EC" id="2.6.1.19" evidence="6"/>
<dbReference type="NCBIfam" id="TIGR00700">
    <property type="entry name" value="GABAtrnsam"/>
    <property type="match status" value="1"/>
</dbReference>
<comment type="caution">
    <text evidence="18">The sequence shown here is derived from an EMBL/GenBank/DDBJ whole genome shotgun (WGS) entry which is preliminary data.</text>
</comment>
<dbReference type="PANTHER" id="PTHR11986">
    <property type="entry name" value="AMINOTRANSFERASE CLASS III"/>
    <property type="match status" value="1"/>
</dbReference>
<dbReference type="PROSITE" id="PS00600">
    <property type="entry name" value="AA_TRANSFER_CLASS_3"/>
    <property type="match status" value="1"/>
</dbReference>
<evidence type="ECO:0000256" key="6">
    <source>
        <dbReference type="ARBA" id="ARBA00012912"/>
    </source>
</evidence>
<evidence type="ECO:0000256" key="17">
    <source>
        <dbReference type="RuleBase" id="RU003560"/>
    </source>
</evidence>
<sequence length="441" mass="48274">MTKVTTDDKTLDIQKKREKYVPKGVSNGNLNVADYASGATVTDVSGKKWIDFAGAIGVLNVGHTNPKVTQAVKDQADKFLHPGFNVMLYEGYIELAKKLTEITPGDFNKKTILFNSGAEAIENAIKISRKYTGRQAVVSFKRGYHGRTNLTMGMTSKVKPYKFGFGPFSPEIYQAPFPYLYKKPNHLSEEDYVNQIINDFKSFFIETVAPETVACIVMEPVQGEGGFIIPPIKFVKAVSDFCKEHDIIFVADEIQTGFGRTGKMFAMEHFDVTPDLMTVSKSLAAGLPLSGVVGKSEIMDSSNPGELGGTFAGNPLACAAALAVIEIMEEEQLSSQAEKQGVIIENKLTHLRKEHDFVGDIRRLGAMVAVEIVQDRELKSPDKNKTAAITKYANDNGLLLLSAGINGNVIRFLAPLVASDEEIEKGLNILEDAFNSVKESE</sequence>
<dbReference type="Pfam" id="PF00202">
    <property type="entry name" value="Aminotran_3"/>
    <property type="match status" value="1"/>
</dbReference>
<accession>A0ABP7EFU6</accession>
<organism evidence="18 19">
    <name type="scientific">Salinicoccus jeotgali</name>
    <dbReference type="NCBI Taxonomy" id="381634"/>
    <lineage>
        <taxon>Bacteria</taxon>
        <taxon>Bacillati</taxon>
        <taxon>Bacillota</taxon>
        <taxon>Bacilli</taxon>
        <taxon>Bacillales</taxon>
        <taxon>Staphylococcaceae</taxon>
        <taxon>Salinicoccus</taxon>
    </lineage>
</organism>
<proteinExistence type="inferred from homology"/>
<dbReference type="EC" id="2.6.1.22" evidence="5"/>